<keyword evidence="4" id="KW-0732">Signal</keyword>
<evidence type="ECO:0000259" key="7">
    <source>
        <dbReference type="Pfam" id="PF08479"/>
    </source>
</evidence>
<dbReference type="PANTHER" id="PTHR34597:SF6">
    <property type="entry name" value="BLR6126 PROTEIN"/>
    <property type="match status" value="1"/>
</dbReference>
<reference evidence="8 9" key="1">
    <citation type="submission" date="2022-08" db="EMBL/GenBank/DDBJ databases">
        <title>Reclassification of Massilia species as members of the genera Telluria, Duganella, Pseudoduganella, Mokoshia gen. nov. and Zemynaea gen. nov. using orthogonal and non-orthogonal genome-based approaches.</title>
        <authorList>
            <person name="Bowman J.P."/>
        </authorList>
    </citation>
    <scope>NUCLEOTIDE SEQUENCE [LARGE SCALE GENOMIC DNA]</scope>
    <source>
        <strain evidence="8 9">JCM 31607</strain>
    </source>
</reference>
<protein>
    <submittedName>
        <fullName evidence="8">BamA/TamA family outer membrane protein</fullName>
    </submittedName>
</protein>
<dbReference type="Gene3D" id="3.10.20.310">
    <property type="entry name" value="membrane protein fhac"/>
    <property type="match status" value="1"/>
</dbReference>
<dbReference type="InterPro" id="IPR013686">
    <property type="entry name" value="Polypept-transport_assoc_ShlB"/>
</dbReference>
<feature type="domain" description="Haemolysin activator HlyB C-terminal" evidence="5">
    <location>
        <begin position="177"/>
        <end position="491"/>
    </location>
</feature>
<dbReference type="InterPro" id="IPR005565">
    <property type="entry name" value="Hemolysn_activator_HlyB_C"/>
</dbReference>
<proteinExistence type="predicted"/>
<evidence type="ECO:0000256" key="3">
    <source>
        <dbReference type="ARBA" id="ARBA00023237"/>
    </source>
</evidence>
<evidence type="ECO:0000259" key="5">
    <source>
        <dbReference type="Pfam" id="PF03865"/>
    </source>
</evidence>
<name>A0ABT2BFB7_9BURK</name>
<evidence type="ECO:0000313" key="8">
    <source>
        <dbReference type="EMBL" id="MCS0607209.1"/>
    </source>
</evidence>
<evidence type="ECO:0000256" key="4">
    <source>
        <dbReference type="SAM" id="SignalP"/>
    </source>
</evidence>
<dbReference type="InterPro" id="IPR051544">
    <property type="entry name" value="TPS_OM_transporter"/>
</dbReference>
<accession>A0ABT2BFB7</accession>
<organism evidence="8 9">
    <name type="scientific">Massilia solisilvae</name>
    <dbReference type="NCBI Taxonomy" id="1811225"/>
    <lineage>
        <taxon>Bacteria</taxon>
        <taxon>Pseudomonadati</taxon>
        <taxon>Pseudomonadota</taxon>
        <taxon>Betaproteobacteria</taxon>
        <taxon>Burkholderiales</taxon>
        <taxon>Oxalobacteraceae</taxon>
        <taxon>Telluria group</taxon>
        <taxon>Massilia</taxon>
    </lineage>
</organism>
<evidence type="ECO:0000256" key="1">
    <source>
        <dbReference type="ARBA" id="ARBA00022452"/>
    </source>
</evidence>
<dbReference type="EMBL" id="JANUGV010000001">
    <property type="protein sequence ID" value="MCS0607209.1"/>
    <property type="molecule type" value="Genomic_DNA"/>
</dbReference>
<evidence type="ECO:0000259" key="6">
    <source>
        <dbReference type="Pfam" id="PF07244"/>
    </source>
</evidence>
<dbReference type="Pfam" id="PF07244">
    <property type="entry name" value="POTRA"/>
    <property type="match status" value="1"/>
</dbReference>
<evidence type="ECO:0000256" key="2">
    <source>
        <dbReference type="ARBA" id="ARBA00022692"/>
    </source>
</evidence>
<dbReference type="InterPro" id="IPR010827">
    <property type="entry name" value="BamA/TamA_POTRA"/>
</dbReference>
<dbReference type="Pfam" id="PF08479">
    <property type="entry name" value="POTRA_2"/>
    <property type="match status" value="1"/>
</dbReference>
<dbReference type="RefSeq" id="WP_258854961.1">
    <property type="nucleotide sequence ID" value="NZ_JANUGV010000001.1"/>
</dbReference>
<dbReference type="PANTHER" id="PTHR34597">
    <property type="entry name" value="SLR1661 PROTEIN"/>
    <property type="match status" value="1"/>
</dbReference>
<dbReference type="Proteomes" id="UP001205861">
    <property type="component" value="Unassembled WGS sequence"/>
</dbReference>
<gene>
    <name evidence="8" type="ORF">NX773_03385</name>
</gene>
<sequence>MKQRFARLLAGSVLAAAVSAAWAGETAEPGDVIRFEISRFDVSGNTLLAPADVERVVAPFAGRNRDFGDVQRALEALEELYHERGYNVVTVQLPEQELNGGVVRLQVVQTKIGKVQISGNKAFSEQNIRRSLPTLQPGQTPNLKQVSANLKLANENPAKKISLGLTGGEADDEVDARVEVQDERPWKVMANVDNTGTAATGKTHAGVVLQHANLFGLDHVASLQYTTTVEHPDQVAVWGVGYHIPLYALGDSVDLFGSYSNVDSGTVSAGLFNLAVSGKGAVYGARYNQILARRGDYESRLVYGLDYKAYRNSVLLYGQDFGNNVTVHPLSVAYMGTLPLPGAETNFSISAAHNIAGGSRGSAADFERARSGAKASFNLLRFSGAFSVALGGDWQARMLANGQYTADALVPGEQFGAGGSTSVRGFNERDLATDSGVLLNYELYTPNLCHKANWQCRLLAFYDTAYGKRNHTLPGELTSTAIASTGVGLRFAVGSSASIQLDYGHVLKEGALTGTSKNKLHVRVGLAY</sequence>
<keyword evidence="3" id="KW-0998">Cell outer membrane</keyword>
<feature type="chain" id="PRO_5046821002" evidence="4">
    <location>
        <begin position="24"/>
        <end position="528"/>
    </location>
</feature>
<keyword evidence="9" id="KW-1185">Reference proteome</keyword>
<comment type="caution">
    <text evidence="8">The sequence shown here is derived from an EMBL/GenBank/DDBJ whole genome shotgun (WGS) entry which is preliminary data.</text>
</comment>
<keyword evidence="1" id="KW-1134">Transmembrane beta strand</keyword>
<dbReference type="Pfam" id="PF03865">
    <property type="entry name" value="ShlB"/>
    <property type="match status" value="1"/>
</dbReference>
<feature type="signal peptide" evidence="4">
    <location>
        <begin position="1"/>
        <end position="23"/>
    </location>
</feature>
<feature type="domain" description="POTRA" evidence="6">
    <location>
        <begin position="111"/>
        <end position="151"/>
    </location>
</feature>
<keyword evidence="2" id="KW-0812">Transmembrane</keyword>
<feature type="domain" description="Polypeptide-transport-associated ShlB-type" evidence="7">
    <location>
        <begin position="35"/>
        <end position="109"/>
    </location>
</feature>
<dbReference type="Gene3D" id="2.40.160.50">
    <property type="entry name" value="membrane protein fhac: a member of the omp85/tpsb transporter family"/>
    <property type="match status" value="1"/>
</dbReference>
<evidence type="ECO:0000313" key="9">
    <source>
        <dbReference type="Proteomes" id="UP001205861"/>
    </source>
</evidence>
<keyword evidence="1" id="KW-0472">Membrane</keyword>